<dbReference type="OrthoDB" id="1680946at2"/>
<dbReference type="Pfam" id="PF03885">
    <property type="entry name" value="DUF327"/>
    <property type="match status" value="1"/>
</dbReference>
<evidence type="ECO:0000313" key="1">
    <source>
        <dbReference type="EMBL" id="PQQ66076.1"/>
    </source>
</evidence>
<organism evidence="1 2">
    <name type="scientific">Acetivibrio saccincola</name>
    <dbReference type="NCBI Taxonomy" id="1677857"/>
    <lineage>
        <taxon>Bacteria</taxon>
        <taxon>Bacillati</taxon>
        <taxon>Bacillota</taxon>
        <taxon>Clostridia</taxon>
        <taxon>Eubacteriales</taxon>
        <taxon>Oscillospiraceae</taxon>
        <taxon>Acetivibrio</taxon>
    </lineage>
</organism>
<name>A0A2S8R8G0_9FIRM</name>
<dbReference type="Proteomes" id="UP000239720">
    <property type="component" value="Unassembled WGS sequence"/>
</dbReference>
<dbReference type="InterPro" id="IPR024042">
    <property type="entry name" value="TM1646-like_dom_sf"/>
</dbReference>
<sequence length="150" mass="17532">MRIKETVANTAGIQGITTKEEKKVIEGKETSFKNHLKEMDKLSFEEKIKHLVNKIEEQGEKLSKKIDLRELKIYKRLIADFLDEVVSNSHKFTKDSTLDRRGRYKVYATVKKINKELDELTQEVLKEEKDNIAVLKKIEDIRGLVLDLFI</sequence>
<comment type="caution">
    <text evidence="1">The sequence shown here is derived from an EMBL/GenBank/DDBJ whole genome shotgun (WGS) entry which is preliminary data.</text>
</comment>
<dbReference type="SUPFAM" id="SSF158397">
    <property type="entry name" value="TM1646-like"/>
    <property type="match status" value="1"/>
</dbReference>
<dbReference type="Gene3D" id="1.20.120.490">
    <property type="entry name" value="Hypothetical protein TM1646-like domain"/>
    <property type="match status" value="1"/>
</dbReference>
<evidence type="ECO:0000313" key="2">
    <source>
        <dbReference type="Proteomes" id="UP000239720"/>
    </source>
</evidence>
<dbReference type="InterPro" id="IPR005585">
    <property type="entry name" value="DUF327"/>
</dbReference>
<proteinExistence type="predicted"/>
<dbReference type="AlphaFoldDB" id="A0A2S8R8G0"/>
<protein>
    <recommendedName>
        <fullName evidence="3">DUF327 domain-containing protein</fullName>
    </recommendedName>
</protein>
<evidence type="ECO:0008006" key="3">
    <source>
        <dbReference type="Google" id="ProtNLM"/>
    </source>
</evidence>
<reference evidence="1 2" key="1">
    <citation type="journal article" date="2018" name="Syst. Appl. Microbiol.">
        <title>Characterization and high-quality draft genome sequence of Herbivorax saccincola A7, an anaerobic, alkaliphilic, thermophilic, cellulolytic, and xylanolytic bacterium.</title>
        <authorList>
            <person name="Aikawa S."/>
            <person name="Baramee S."/>
            <person name="Sermsathanaswadi J."/>
            <person name="Thianheng P."/>
            <person name="Tachaapaikoon C."/>
            <person name="Shikata A."/>
            <person name="Waeonukul R."/>
            <person name="Pason P."/>
            <person name="Ratanakhanokchai K."/>
            <person name="Kosugi A."/>
        </authorList>
    </citation>
    <scope>NUCLEOTIDE SEQUENCE [LARGE SCALE GENOMIC DNA]</scope>
    <source>
        <strain evidence="1 2">A7</strain>
    </source>
</reference>
<dbReference type="EMBL" id="NEMB01000003">
    <property type="protein sequence ID" value="PQQ66076.1"/>
    <property type="molecule type" value="Genomic_DNA"/>
</dbReference>
<accession>A0A2S8R8G0</accession>
<gene>
    <name evidence="1" type="ORF">B9R14_04375</name>
</gene>